<evidence type="ECO:0000256" key="1">
    <source>
        <dbReference type="ARBA" id="ARBA00005046"/>
    </source>
</evidence>
<dbReference type="GO" id="GO:0030366">
    <property type="term" value="F:molybdopterin synthase activity"/>
    <property type="evidence" value="ECO:0007669"/>
    <property type="project" value="UniProtKB-EC"/>
</dbReference>
<evidence type="ECO:0000256" key="5">
    <source>
        <dbReference type="ARBA" id="ARBA00023150"/>
    </source>
</evidence>
<reference evidence="13" key="1">
    <citation type="submission" date="2022-11" db="EMBL/GenBank/DDBJ databases">
        <title>Biodiversity and phylogenetic relationships of bacteria.</title>
        <authorList>
            <person name="Machado R.A.R."/>
            <person name="Bhat A."/>
            <person name="Loulou A."/>
            <person name="Kallel S."/>
        </authorList>
    </citation>
    <scope>NUCLEOTIDE SEQUENCE</scope>
    <source>
        <strain evidence="13">K-TC2</strain>
    </source>
</reference>
<comment type="pathway">
    <text evidence="1">Cofactor biosynthesis; molybdopterin biosynthesis.</text>
</comment>
<evidence type="ECO:0000256" key="3">
    <source>
        <dbReference type="ARBA" id="ARBA00011950"/>
    </source>
</evidence>
<comment type="subunit">
    <text evidence="7">Heterotetramer of 2 MoaD subunits and 2 MoaE subunits. Also stable as homodimer. The enzyme changes between these two forms during catalysis.</text>
</comment>
<dbReference type="PANTHER" id="PTHR23404">
    <property type="entry name" value="MOLYBDOPTERIN SYNTHASE RELATED"/>
    <property type="match status" value="1"/>
</dbReference>
<evidence type="ECO:0000256" key="8">
    <source>
        <dbReference type="ARBA" id="ARBA00029745"/>
    </source>
</evidence>
<dbReference type="GO" id="GO:0006777">
    <property type="term" value="P:Mo-molybdopterin cofactor biosynthetic process"/>
    <property type="evidence" value="ECO:0007669"/>
    <property type="project" value="UniProtKB-KW"/>
</dbReference>
<keyword evidence="14" id="KW-1185">Reference proteome</keyword>
<dbReference type="Pfam" id="PF02391">
    <property type="entry name" value="MoaE"/>
    <property type="match status" value="1"/>
</dbReference>
<organism evidence="13 14">
    <name type="scientific">Kaistia nematophila</name>
    <dbReference type="NCBI Taxonomy" id="2994654"/>
    <lineage>
        <taxon>Bacteria</taxon>
        <taxon>Pseudomonadati</taxon>
        <taxon>Pseudomonadota</taxon>
        <taxon>Alphaproteobacteria</taxon>
        <taxon>Hyphomicrobiales</taxon>
        <taxon>Kaistiaceae</taxon>
        <taxon>Kaistia</taxon>
    </lineage>
</organism>
<evidence type="ECO:0000256" key="9">
    <source>
        <dbReference type="ARBA" id="ARBA00030407"/>
    </source>
</evidence>
<comment type="catalytic activity">
    <reaction evidence="12">
        <text>2 [molybdopterin-synthase sulfur-carrier protein]-C-terminal-Gly-aminoethanethioate + cyclic pyranopterin phosphate + H2O = molybdopterin + 2 [molybdopterin-synthase sulfur-carrier protein]-C-terminal Gly-Gly + 2 H(+)</text>
        <dbReference type="Rhea" id="RHEA:26333"/>
        <dbReference type="Rhea" id="RHEA-COMP:12202"/>
        <dbReference type="Rhea" id="RHEA-COMP:19907"/>
        <dbReference type="ChEBI" id="CHEBI:15377"/>
        <dbReference type="ChEBI" id="CHEBI:15378"/>
        <dbReference type="ChEBI" id="CHEBI:58698"/>
        <dbReference type="ChEBI" id="CHEBI:59648"/>
        <dbReference type="ChEBI" id="CHEBI:90778"/>
        <dbReference type="ChEBI" id="CHEBI:232372"/>
        <dbReference type="EC" id="2.8.1.12"/>
    </reaction>
</comment>
<sequence length="159" mass="17606">MTHARSPNVRVAIVAEPLDITAEIERVSAGRGDIGAIVTFTGLCRDEDGRLEALELEHYPGMAETEVKRIAEQAAGRWEISDVTVLHRHGKVRPGENIVLVVTASKHRHAAFESAEFIMDFLKTHAPFWKKEHTAAGAVAWVAAKQADDEAEERWNNSD</sequence>
<evidence type="ECO:0000256" key="7">
    <source>
        <dbReference type="ARBA" id="ARBA00026066"/>
    </source>
</evidence>
<proteinExistence type="inferred from homology"/>
<dbReference type="RefSeq" id="WP_266339508.1">
    <property type="nucleotide sequence ID" value="NZ_JAPKNK010000006.1"/>
</dbReference>
<evidence type="ECO:0000256" key="4">
    <source>
        <dbReference type="ARBA" id="ARBA00013858"/>
    </source>
</evidence>
<evidence type="ECO:0000313" key="13">
    <source>
        <dbReference type="EMBL" id="MCX5570544.1"/>
    </source>
</evidence>
<keyword evidence="5" id="KW-0501">Molybdenum cofactor biosynthesis</keyword>
<evidence type="ECO:0000256" key="2">
    <source>
        <dbReference type="ARBA" id="ARBA00005426"/>
    </source>
</evidence>
<evidence type="ECO:0000256" key="6">
    <source>
        <dbReference type="ARBA" id="ARBA00025448"/>
    </source>
</evidence>
<dbReference type="EC" id="2.8.1.12" evidence="3"/>
<dbReference type="AlphaFoldDB" id="A0A9X3ILD0"/>
<gene>
    <name evidence="13" type="ORF">OSH07_15145</name>
</gene>
<protein>
    <recommendedName>
        <fullName evidence="4">Molybdopterin synthase catalytic subunit</fullName>
        <ecNumber evidence="3">2.8.1.12</ecNumber>
    </recommendedName>
    <alternativeName>
        <fullName evidence="10">MPT synthase subunit 2</fullName>
    </alternativeName>
    <alternativeName>
        <fullName evidence="8">Molybdenum cofactor biosynthesis protein E</fullName>
    </alternativeName>
    <alternativeName>
        <fullName evidence="9">Molybdopterin-converting factor large subunit</fullName>
    </alternativeName>
    <alternativeName>
        <fullName evidence="11">Molybdopterin-converting factor subunit 2</fullName>
    </alternativeName>
</protein>
<accession>A0A9X3ILD0</accession>
<dbReference type="Proteomes" id="UP001144805">
    <property type="component" value="Unassembled WGS sequence"/>
</dbReference>
<comment type="function">
    <text evidence="6">Converts molybdopterin precursor Z into molybdopterin. This requires the incorporation of two sulfur atoms into precursor Z to generate a dithiolene group. The sulfur is provided by MoaD.</text>
</comment>
<dbReference type="InterPro" id="IPR036563">
    <property type="entry name" value="MoaE_sf"/>
</dbReference>
<dbReference type="SUPFAM" id="SSF54690">
    <property type="entry name" value="Molybdopterin synthase subunit MoaE"/>
    <property type="match status" value="1"/>
</dbReference>
<comment type="caution">
    <text evidence="13">The sequence shown here is derived from an EMBL/GenBank/DDBJ whole genome shotgun (WGS) entry which is preliminary data.</text>
</comment>
<dbReference type="CDD" id="cd00756">
    <property type="entry name" value="MoaE"/>
    <property type="match status" value="1"/>
</dbReference>
<evidence type="ECO:0000256" key="10">
    <source>
        <dbReference type="ARBA" id="ARBA00030781"/>
    </source>
</evidence>
<evidence type="ECO:0000256" key="12">
    <source>
        <dbReference type="ARBA" id="ARBA00049878"/>
    </source>
</evidence>
<dbReference type="Gene3D" id="3.90.1170.40">
    <property type="entry name" value="Molybdopterin biosynthesis MoaE subunit"/>
    <property type="match status" value="1"/>
</dbReference>
<evidence type="ECO:0000313" key="14">
    <source>
        <dbReference type="Proteomes" id="UP001144805"/>
    </source>
</evidence>
<name>A0A9X3ILD0_9HYPH</name>
<dbReference type="InterPro" id="IPR003448">
    <property type="entry name" value="Mopterin_biosynth_MoaE"/>
</dbReference>
<evidence type="ECO:0000256" key="11">
    <source>
        <dbReference type="ARBA" id="ARBA00032474"/>
    </source>
</evidence>
<dbReference type="EMBL" id="JAPKNK010000006">
    <property type="protein sequence ID" value="MCX5570544.1"/>
    <property type="molecule type" value="Genomic_DNA"/>
</dbReference>
<comment type="similarity">
    <text evidence="2">Belongs to the MoaE family.</text>
</comment>